<dbReference type="InterPro" id="IPR057078">
    <property type="entry name" value="HYR-4C"/>
</dbReference>
<protein>
    <submittedName>
        <fullName evidence="3">Gliding motility-associated C-terminal domain-containing protein</fullName>
    </submittedName>
</protein>
<dbReference type="Pfam" id="PF13585">
    <property type="entry name" value="CHU_C"/>
    <property type="match status" value="1"/>
</dbReference>
<organism evidence="3 4">
    <name type="scientific">Chitinophaga arvensicola</name>
    <dbReference type="NCBI Taxonomy" id="29529"/>
    <lineage>
        <taxon>Bacteria</taxon>
        <taxon>Pseudomonadati</taxon>
        <taxon>Bacteroidota</taxon>
        <taxon>Chitinophagia</taxon>
        <taxon>Chitinophagales</taxon>
        <taxon>Chitinophagaceae</taxon>
        <taxon>Chitinophaga</taxon>
    </lineage>
</organism>
<keyword evidence="1" id="KW-0732">Signal</keyword>
<evidence type="ECO:0000256" key="1">
    <source>
        <dbReference type="SAM" id="SignalP"/>
    </source>
</evidence>
<dbReference type="OrthoDB" id="599464at2"/>
<accession>A0A1I0S5I7</accession>
<feature type="signal peptide" evidence="1">
    <location>
        <begin position="1"/>
        <end position="23"/>
    </location>
</feature>
<dbReference type="Pfam" id="PF23237">
    <property type="entry name" value="HYR_4C"/>
    <property type="match status" value="1"/>
</dbReference>
<dbReference type="Proteomes" id="UP000199310">
    <property type="component" value="Unassembled WGS sequence"/>
</dbReference>
<reference evidence="4" key="1">
    <citation type="submission" date="2016-10" db="EMBL/GenBank/DDBJ databases">
        <authorList>
            <person name="Varghese N."/>
            <person name="Submissions S."/>
        </authorList>
    </citation>
    <scope>NUCLEOTIDE SEQUENCE [LARGE SCALE GENOMIC DNA]</scope>
    <source>
        <strain evidence="4">DSM 3695</strain>
    </source>
</reference>
<dbReference type="EMBL" id="FOJG01000002">
    <property type="protein sequence ID" value="SEW50425.1"/>
    <property type="molecule type" value="Genomic_DNA"/>
</dbReference>
<feature type="domain" description="HYR-like" evidence="2">
    <location>
        <begin position="4327"/>
        <end position="4405"/>
    </location>
</feature>
<name>A0A1I0S5I7_9BACT</name>
<evidence type="ECO:0000313" key="3">
    <source>
        <dbReference type="EMBL" id="SEW50425.1"/>
    </source>
</evidence>
<feature type="chain" id="PRO_5011611864" evidence="1">
    <location>
        <begin position="24"/>
        <end position="5022"/>
    </location>
</feature>
<dbReference type="STRING" id="29529.SAMN04488122_3800"/>
<evidence type="ECO:0000313" key="4">
    <source>
        <dbReference type="Proteomes" id="UP000199310"/>
    </source>
</evidence>
<dbReference type="InterPro" id="IPR026341">
    <property type="entry name" value="T9SS_type_B"/>
</dbReference>
<dbReference type="RefSeq" id="WP_143059216.1">
    <property type="nucleotide sequence ID" value="NZ_FOJG01000002.1"/>
</dbReference>
<evidence type="ECO:0000259" key="2">
    <source>
        <dbReference type="Pfam" id="PF23237"/>
    </source>
</evidence>
<dbReference type="NCBIfam" id="TIGR04131">
    <property type="entry name" value="Bac_Flav_CTERM"/>
    <property type="match status" value="1"/>
</dbReference>
<keyword evidence="4" id="KW-1185">Reference proteome</keyword>
<gene>
    <name evidence="3" type="ORF">SAMN04488122_3800</name>
</gene>
<proteinExistence type="predicted"/>
<sequence>MKRLLTFLYLLLGLVLLDKQAIARDEPATGTPFMNLPDAICRGSFASMNAFFWKETTTSKYADSATWVITGGAYQVLYGSDASNRTKMVGQKRDPTNITGTSNNYNINKNYLTVKFNDVAVYTVKVTLYRGGTPYVITRTMDVQNCDIQQCMGSGNNTGVPDFKEDFGYFNSTDVLGRSNTNVTGYDFKQNPYGAFGDDSYTIFHTTGIRNDWVKVNDHTGSKNGQVGGMLIANSSIEKRSFYTLDGVQVCPGSLYNFSAWFLNTNGYQVFNAASCAWGNEDGYHYAGVTFKIIDKKGSTNPANWVTLASFKTNDVSMNLAGPQWQRYGGTFKTPGGVNTVTLEIVNDRLGDCGNDIAIDDIAFSYCSPDIFSYIDGVSQPPLKKDSLCEGAPVTIKAEYAPNGYENGIYYPDKDYFKDPIYQWYWSNTGNETVPGDWFPLSDGNGITGTSTSVLNFADGALKGDPNQIVNKYYRVNIIERNNQSNCASPSAATMITILPKPKVTISSGRICIGQSVDLTASGGYSTYEWKVDPVFKGPKMTVYPDVSRDYWAVGIADYGWNSVTNQPRQCKDSGFAKIIVDQKPVTKITAAPMEICFGTPVNLHLDITNAPPDSLVWKWKYGADSIRGKVNDITHAPTGTGYLPYYAVVTNKTCVVTDSIKIQVRSLPVADVDTAYWQCNNPVFNIKRSTLPADQNGIWKFDGPSLGATIGNASTPATTISGVPAGDTVHLFWIITNGAMPACTDTNRVTLVNTKPLTVSVAGVPMTQCTLTSFQLGANAPAKGEKGKWTFGPGTTAADVSIDHDTAYNAIATIKNFVSPTAKKVTLVWTISNGVCTNSSSSIDLTVKDAPSVKILAPAVCNTIDSFNVYYSAVKGNITKYTLDAVSPAPMPGFLQLKDVKWPNNHVADSFRVKMPAGVPAGTYNFSLKVQEDTLHGCEVTVPFTIVVSTPSTPATSVTASVDQLCTSGDVTLKVNGGSLGTDSLGNKNNWKWYTGNCPGLPGSVPVTPFSSINNGAEVVFKGITTTTTFYVRAEGASKCAATACKDVTITVFTQPNTANANADQAECERATDFQLNGNSTGVPGLNGKWTSLNPRATITNPTQQNATVHVPVGDTATLVWTISNGPCISSSDMMFISNYKKPVVRDAGTNKAACDVTTFTMDATKPTELGAQGTWTFAPSTAAVTITDPNSAITSVTIPANSSVLFYWQISNPKCAATDYDTVRITSYNTPIVRDAGTNKAACDVTTFTMDATKPTELGAQGTWTFTPSTAAVSIADPNSPTTSVTIPANSTILFFWQISNPKCAATDYDTVRITSYNTPIVRDAGANQAACDVTTFTMNATKPTELGAQGNWTFAPSTAAVTITDPHSATTSVTIPANSSVLFYWQINNPKCAATDYDTVRITSYNTPIVRDAGTNKAACDVTTYTMDATKPTELGAQGTWTFAPSTAAVTITDPHSATTSVTIPANSTILFYWQISNPKCAATDYDTVRITNYNTPIVRDAGTNQAACDVTTFTMNATKPTELGAQGNWTFAPSTAAVTITDPHSATTSVTIPANSSVLFYWQISNPKCAATDYDTVRITSYNTPIVRDAGTNKAACDVTTYTMDATKPTELGAQGTWTFAPSTAAVTITDPHSATTSVTIPANSTILFYWQISNPKCAATDYDTVRITSYNTPIVRDAGANQAACDVTTFTMDATKPAELGAQGTWTFAPSTAAVTITDPHSATTSVTIPANSSVLFYWQISNPKCAATDYDTVRITSYKTPVVRDAGTNQAACDVTTFTMDATKPVELGAQGTWTFAPSTAAVTITDPHSATTSVTIPANSSILFYWQISNPKCAASDFDTVRITSYNTPVVRDAGINQAACDVTTFTMDATKPTELGAQGTWTFAPSTAAVTIVDPHSATTAVTIPANSSVLFYWQISNPKCAASDYDTVRITSYKKPVVRDAGTNQAACETTTFIMDATAPVELGAQGTWTFEPSAATVTIVDPHSATTSVTIPANSSILFYWKIANPKCDAGNYDTVRITSYLTPVVRDAGTNQAACDVTTFTMNATKPTELGAQGTWTFTPVGAAVTIVDPHSPTTSVTVPANSSILFFWQISNPKCAASDYDTVRITSYNTPVVRDAGSNQAACDVTTFTMNATKPGELGAQGTWTFAPSTAAVTITDPHSATTSVTIPANSSVLFYWQISNPKCAASDYDTVRITSYNTPIVRDAGTNKAACEVTTFTMDATKPTELGAQGTWTFEPSTAAVTIADPHSATTSVTIPANSTILFFWQISNPKCAASDFDTVRITSYKKPLVRDAGTNKAACDVTTFTMDATAPAELGAQGTWTFTPVGATVTVADPHSATTSVTIPADSTILFFWQISNPKCAADTYDTVRITSYKKPVVRDAGTNKAACEVTTFTMDATAPTELGAQGTWTFAPSGAAVTIVDPHSATTSVTIPANSTILFYWQISNPKCAASDFDTVRITSYKTPVVRDAGTNQAACDVTTFTMNATQPTELGAEGTWTFAPSGAAVTITDPHSATTSVTIPANSSILFYWKIANPKCAASDFDTVRITSYNTPVVRDAGTNKAACDVTTFTMDATAPTELGAQGTWTFEPSTAAVTIADPHSAATSVTIPANSSILFYWKIANPKCAAGNYDTVRITSYLTPEVRDAGSNQAACEVTTFKMKATAPTELGAQGTWTFAPSTAAVTIVDPHSATTSVTIPANSTILFYWQISNPKCAATDYDTVRITSYLKPAVRDAGTTKAACEVTTFTMDATAPTELGAQGTWTFAPSTAAVTITDPHSATTSVTIPANSKILFYWQISNPACAASDYDTVSITSYLKPVVRDAGSNQAACEVTTFTMDATVPTELGARGTWTFAPSTAAVTITDPHSATTSVTIPANSSVLFYWQISNPECAASNFDTVRITSYLKPEVRDAGTNQAACEVTTFTMNATSPNELGAQGTWTFAPSTAAVTIVDPHSATTSVTIPANSSVLFYWQISNPKCAANTYDTVRITSYLTPAVRDAGTNKAACEVTTFTMDATKPTELGAQGTWTFAPSTAAVTITDPHSATTSVTIPANSTILFYWQISNPKCAASDFDTVRITSYLKPAVRDAGSNKAACDVTTFTMDATKPTELGAQGTWTFMPSGAAVTITDPHSATTSVTVPANSSILFYWQISNPKCAADTYDTVRITSYLTPVVRDAGSNKSACEVTTFTMDATTPTELGAQGTWTFMPSGAAVTIADPHSATTSVTIPANSTILFYWQIKNPKCAASDFDTVRITSYLKPVVRDAGSNKAACEQTTFTMDATAPTELGAQGTWTFAPSTAAVTIANPHSATTSVTIPANSSVLFYWQINNPKCAADTYDTVRITSYLKPAVRDAGSNKVACEQTTFKMNATAPTELGAQGTWTFQPSTASVTIANAHDPLTSVTVPAESTILFYWQISNPKCAADTYDTVRITSYKTPAAAKAGPDQEKCDNSSFTLSGSQPVGLNVKGTWTNPFNVTGVTILSPNSYNSGVTVTAGVTVKLVWTITNGTCAASTDTVQLTNYAQANKANAGPDQAICNNKSDFIMDGNLPGVPTAKGTWTVIAGKAIIKSPNNPKTGVTVAIGDTATLQWAIANGVCDTTFSRVTIINYKAAVTADAGEDQEKCNTSLPFKMNASEPGSSSATGTWTDVSRVPGKAVIKDKNNPLTDVIVPIGDTVILKWTVANGTCTSTSSIVTLINYKAAAAANAGPDTAMCNNPGDFTMRADAPSVPSAKGIWTVIKGNATIKSINSPVSKVHVNVGDTVTLRWTIINGVCTSTSDDVVLINYRMPVASNAGVNQEHCDDESFKMKASDPGVPGAKGTWVVTSINAAKISISNINDKDATITVPAGETAQLTWVVSNGVCDASTSSVTLINRKSISGNTIKNDQTVCVTETPLSLSGNVLSGGNGTYTYQWQQSTTGAGGPFTNINGATSPVYQPGLLARNTWYRRLVTSGACINNISNVVKITVMTISPIVTFTPPAITTECVKGADYTTLFGTPVFSHAPYDDEKLSVIHNDVTVVTSPCLSTITRTWTATDRCGLSVTATQTITVKDTKAPVFTTPAPADITVDCDKVPAKTDLKAIDDCAGEVIIPVVEVRQDLPGNCSNNYLLIRTWTAKDECNTGVTLKQIITVKDMTAPVFNMATPADTTVDCDKIPAGFNLTATDNCTPGIITVASKDSTVHNPGNCNSNYLIYRKWTAFDECGNARAVQQIITVQDTTRPVFSMPAPKDTLVDCDKVPAWPVINATDNCSGNVQVFTGTKTVKLPGNCAANYQEIRTWTATDACGNKATMQQIITVQDTTKPVFTVKPPADTTVSCDNIPAPANDVQVSDNCSALGNGLTVTRRITTERTPGDCAGNYRIIRTWTAKDACGNTTTITQVVTVKDTTRPVIMPAPADIVLYCQDKIPTAPVLTATDNCDNSFPKRAIYTEDPYVADICNGYTIIRRWSITDACGNKANDVIQRVIIQPCDKPQLAATLPSNCSDNGRIALRRVGNVYLPTYTLVAVTPANAVTGLPRTQSNNVFNLNGATSASFIITDGRTGCSSDTVTYQMNYIQKPMVNLGNDTTICGGNNLVLDAGAANFAYQIQWSTGATTQRININKAGTYWVNVSNGECATTDTIHVGLVPTPLVDIPDTTICRGQTVKLDAYVNGAQYLWSTGSTEPSILVGTQEQFWVKVMKSGCITIDTVKVSVNPPPDISLSRDTSICPDQSIMLTVNSNGGRIKWQTGETSNSIVVNKPGGYWVAVSRDNCVVRDTVNVRMKPALVMDLGPDRNICPGGSITLDGTNPDAISYLWNDGDPNPIKTITEAGKYKLAVMDKYCQRVFMDSVKVNITGVPVINLGRDTTLCKGETLILRAEGGGISSVRWDNGSSGPTLTVTNGGTYTVTVFNDCGSATDDITVDFVQCEPKPTLPNAFSPNGDGRNDVFRPIVRGQMFDYELRIFNRWGELIFMTSDNHKGWDGKYKGVPVDIGTYVWWLNYKKVAGGTSNVLKGEVTVIR</sequence>